<organism evidence="3 4">
    <name type="scientific">Roseibacillus persicicus</name>
    <dbReference type="NCBI Taxonomy" id="454148"/>
    <lineage>
        <taxon>Bacteria</taxon>
        <taxon>Pseudomonadati</taxon>
        <taxon>Verrucomicrobiota</taxon>
        <taxon>Verrucomicrobiia</taxon>
        <taxon>Verrucomicrobiales</taxon>
        <taxon>Verrucomicrobiaceae</taxon>
        <taxon>Roseibacillus</taxon>
    </lineage>
</organism>
<feature type="compositionally biased region" description="Gly residues" evidence="1">
    <location>
        <begin position="46"/>
        <end position="59"/>
    </location>
</feature>
<gene>
    <name evidence="3" type="ORF">GCM10007100_09930</name>
</gene>
<accession>A0A918TGY5</accession>
<dbReference type="Proteomes" id="UP000644507">
    <property type="component" value="Unassembled WGS sequence"/>
</dbReference>
<reference evidence="3" key="2">
    <citation type="submission" date="2020-09" db="EMBL/GenBank/DDBJ databases">
        <authorList>
            <person name="Sun Q."/>
            <person name="Kim S."/>
        </authorList>
    </citation>
    <scope>NUCLEOTIDE SEQUENCE</scope>
    <source>
        <strain evidence="3">KCTC 12988</strain>
    </source>
</reference>
<sequence length="59" mass="6614">MKLKYALWLALPVLFASLASCAMEQERKVVLPESDESDLPWNGMQEGEGQGMLGGFQRR</sequence>
<keyword evidence="2" id="KW-0732">Signal</keyword>
<evidence type="ECO:0000313" key="3">
    <source>
        <dbReference type="EMBL" id="GHC46344.1"/>
    </source>
</evidence>
<evidence type="ECO:0000256" key="1">
    <source>
        <dbReference type="SAM" id="MobiDB-lite"/>
    </source>
</evidence>
<dbReference type="PROSITE" id="PS51257">
    <property type="entry name" value="PROKAR_LIPOPROTEIN"/>
    <property type="match status" value="1"/>
</dbReference>
<keyword evidence="4" id="KW-1185">Reference proteome</keyword>
<comment type="caution">
    <text evidence="3">The sequence shown here is derived from an EMBL/GenBank/DDBJ whole genome shotgun (WGS) entry which is preliminary data.</text>
</comment>
<dbReference type="EMBL" id="BMXI01000003">
    <property type="protein sequence ID" value="GHC46344.1"/>
    <property type="molecule type" value="Genomic_DNA"/>
</dbReference>
<evidence type="ECO:0000313" key="4">
    <source>
        <dbReference type="Proteomes" id="UP000644507"/>
    </source>
</evidence>
<name>A0A918TGY5_9BACT</name>
<reference evidence="3" key="1">
    <citation type="journal article" date="2014" name="Int. J. Syst. Evol. Microbiol.">
        <title>Complete genome sequence of Corynebacterium casei LMG S-19264T (=DSM 44701T), isolated from a smear-ripened cheese.</title>
        <authorList>
            <consortium name="US DOE Joint Genome Institute (JGI-PGF)"/>
            <person name="Walter F."/>
            <person name="Albersmeier A."/>
            <person name="Kalinowski J."/>
            <person name="Ruckert C."/>
        </authorList>
    </citation>
    <scope>NUCLEOTIDE SEQUENCE</scope>
    <source>
        <strain evidence="3">KCTC 12988</strain>
    </source>
</reference>
<feature type="signal peptide" evidence="2">
    <location>
        <begin position="1"/>
        <end position="22"/>
    </location>
</feature>
<evidence type="ECO:0008006" key="5">
    <source>
        <dbReference type="Google" id="ProtNLM"/>
    </source>
</evidence>
<protein>
    <recommendedName>
        <fullName evidence="5">Lipoprotein</fullName>
    </recommendedName>
</protein>
<evidence type="ECO:0000256" key="2">
    <source>
        <dbReference type="SAM" id="SignalP"/>
    </source>
</evidence>
<dbReference type="AlphaFoldDB" id="A0A918TGY5"/>
<proteinExistence type="predicted"/>
<feature type="region of interest" description="Disordered" evidence="1">
    <location>
        <begin position="34"/>
        <end position="59"/>
    </location>
</feature>
<feature type="chain" id="PRO_5037760686" description="Lipoprotein" evidence="2">
    <location>
        <begin position="23"/>
        <end position="59"/>
    </location>
</feature>
<dbReference type="RefSeq" id="WP_189567904.1">
    <property type="nucleotide sequence ID" value="NZ_BMXI01000003.1"/>
</dbReference>